<protein>
    <submittedName>
        <fullName evidence="1">Uncharacterized protein</fullName>
    </submittedName>
</protein>
<reference evidence="1" key="1">
    <citation type="journal article" date="2014" name="PLoS ONE">
        <title>Transcriptome-Based Identification of ABC Transporters in the Western Tarnished Plant Bug Lygus hesperus.</title>
        <authorList>
            <person name="Hull J.J."/>
            <person name="Chaney K."/>
            <person name="Geib S.M."/>
            <person name="Fabrick J.A."/>
            <person name="Brent C.S."/>
            <person name="Walsh D."/>
            <person name="Lavine L.C."/>
        </authorList>
    </citation>
    <scope>NUCLEOTIDE SEQUENCE</scope>
</reference>
<proteinExistence type="predicted"/>
<name>A0A0A9YDH0_LYGHE</name>
<dbReference type="EMBL" id="GBHO01013923">
    <property type="protein sequence ID" value="JAG29681.1"/>
    <property type="molecule type" value="Transcribed_RNA"/>
</dbReference>
<reference evidence="1" key="2">
    <citation type="submission" date="2014-07" db="EMBL/GenBank/DDBJ databases">
        <authorList>
            <person name="Hull J."/>
        </authorList>
    </citation>
    <scope>NUCLEOTIDE SEQUENCE</scope>
</reference>
<organism evidence="1">
    <name type="scientific">Lygus hesperus</name>
    <name type="common">Western plant bug</name>
    <dbReference type="NCBI Taxonomy" id="30085"/>
    <lineage>
        <taxon>Eukaryota</taxon>
        <taxon>Metazoa</taxon>
        <taxon>Ecdysozoa</taxon>
        <taxon>Arthropoda</taxon>
        <taxon>Hexapoda</taxon>
        <taxon>Insecta</taxon>
        <taxon>Pterygota</taxon>
        <taxon>Neoptera</taxon>
        <taxon>Paraneoptera</taxon>
        <taxon>Hemiptera</taxon>
        <taxon>Heteroptera</taxon>
        <taxon>Panheteroptera</taxon>
        <taxon>Cimicomorpha</taxon>
        <taxon>Miridae</taxon>
        <taxon>Mirini</taxon>
        <taxon>Lygus</taxon>
    </lineage>
</organism>
<dbReference type="Gene3D" id="3.30.420.10">
    <property type="entry name" value="Ribonuclease H-like superfamily/Ribonuclease H"/>
    <property type="match status" value="1"/>
</dbReference>
<gene>
    <name evidence="1" type="ORF">CM83_67547</name>
</gene>
<dbReference type="InterPro" id="IPR036397">
    <property type="entry name" value="RNaseH_sf"/>
</dbReference>
<dbReference type="GO" id="GO:0003676">
    <property type="term" value="F:nucleic acid binding"/>
    <property type="evidence" value="ECO:0007669"/>
    <property type="project" value="InterPro"/>
</dbReference>
<evidence type="ECO:0000313" key="1">
    <source>
        <dbReference type="EMBL" id="JAG29681.1"/>
    </source>
</evidence>
<dbReference type="AlphaFoldDB" id="A0A0A9YDH0"/>
<accession>A0A0A9YDH0</accession>
<sequence length="174" mass="21077">MNMTNEVRNYDLFLKQAAYTMNTTPTKALQGRTPYQCIFGKNHNYKDGLRNNEDKDDQERINELHNTWDQLPRIHREEFLKRKKQFDKNRPDAEFQEGDLILIETKYLEPNVNKRTEKYTGPFQLKKQTGRYNFLVEIPFRNGVRDRNFHVSQFRRFHKRQQIPEDNVPKQRGN</sequence>